<protein>
    <submittedName>
        <fullName evidence="1">Uncharacterized protein</fullName>
    </submittedName>
</protein>
<organism evidence="1 2">
    <name type="scientific">Spirochaeta isovalerica</name>
    <dbReference type="NCBI Taxonomy" id="150"/>
    <lineage>
        <taxon>Bacteria</taxon>
        <taxon>Pseudomonadati</taxon>
        <taxon>Spirochaetota</taxon>
        <taxon>Spirochaetia</taxon>
        <taxon>Spirochaetales</taxon>
        <taxon>Spirochaetaceae</taxon>
        <taxon>Spirochaeta</taxon>
    </lineage>
</organism>
<dbReference type="SUPFAM" id="SSF50969">
    <property type="entry name" value="YVTN repeat-like/Quinoprotein amine dehydrogenase"/>
    <property type="match status" value="1"/>
</dbReference>
<dbReference type="Proteomes" id="UP000587760">
    <property type="component" value="Unassembled WGS sequence"/>
</dbReference>
<name>A0A841R9H0_9SPIO</name>
<dbReference type="RefSeq" id="WP_184748213.1">
    <property type="nucleotide sequence ID" value="NZ_JACHGJ010000008.1"/>
</dbReference>
<evidence type="ECO:0000313" key="1">
    <source>
        <dbReference type="EMBL" id="MBB6481984.1"/>
    </source>
</evidence>
<comment type="caution">
    <text evidence="1">The sequence shown here is derived from an EMBL/GenBank/DDBJ whole genome shotgun (WGS) entry which is preliminary data.</text>
</comment>
<dbReference type="InterPro" id="IPR011044">
    <property type="entry name" value="Quino_amine_DH_bsu"/>
</dbReference>
<keyword evidence="2" id="KW-1185">Reference proteome</keyword>
<proteinExistence type="predicted"/>
<gene>
    <name evidence="1" type="ORF">HNR50_003665</name>
</gene>
<sequence length="350" mass="39575">MGKKGYFATLFVLLLLVFFLFPASSGEERFLVPQQVLDLQTPGSLEFSRNSGRTFAFSLGRYFGYFTNDLDLSYAASSDFGVAIGDEAFINYSKVPGILDIQDSLGEGRAIIETTGYPVIEQNRVVVLSEDYISLFDLDGNQFWKKEILSFVTSLSIIDDLVLIGFLDGSCELISDSGETVLNYRPGGSRIEAVYSVAVSPDGQTIALISGLDPQRFVILEKRKNEYKPVHHFELNFQYRRTVDMFFSSDSSKVFFENPQGINVYNVMSQELKTIGGSGRLENIFVDEESGFFSMMLKEENYAALRVLTPTNRSLLERDIPGEDFYFRKEGDNYYIGFNSKLMFLKMENL</sequence>
<accession>A0A841R9H0</accession>
<dbReference type="AlphaFoldDB" id="A0A841R9H0"/>
<reference evidence="1 2" key="1">
    <citation type="submission" date="2020-08" db="EMBL/GenBank/DDBJ databases">
        <title>Genomic Encyclopedia of Type Strains, Phase IV (KMG-IV): sequencing the most valuable type-strain genomes for metagenomic binning, comparative biology and taxonomic classification.</title>
        <authorList>
            <person name="Goeker M."/>
        </authorList>
    </citation>
    <scope>NUCLEOTIDE SEQUENCE [LARGE SCALE GENOMIC DNA]</scope>
    <source>
        <strain evidence="1 2">DSM 2461</strain>
    </source>
</reference>
<dbReference type="EMBL" id="JACHGJ010000008">
    <property type="protein sequence ID" value="MBB6481984.1"/>
    <property type="molecule type" value="Genomic_DNA"/>
</dbReference>
<evidence type="ECO:0000313" key="2">
    <source>
        <dbReference type="Proteomes" id="UP000587760"/>
    </source>
</evidence>